<evidence type="ECO:0000256" key="1">
    <source>
        <dbReference type="SAM" id="MobiDB-lite"/>
    </source>
</evidence>
<dbReference type="EMBL" id="RFFH01000008">
    <property type="protein sequence ID" value="RMI30874.1"/>
    <property type="molecule type" value="Genomic_DNA"/>
</dbReference>
<dbReference type="RefSeq" id="WP_122189540.1">
    <property type="nucleotide sequence ID" value="NZ_RFFH01000008.1"/>
</dbReference>
<comment type="caution">
    <text evidence="2">The sequence shown here is derived from an EMBL/GenBank/DDBJ whole genome shotgun (WGS) entry which is preliminary data.</text>
</comment>
<protein>
    <submittedName>
        <fullName evidence="2">Uncharacterized protein</fullName>
    </submittedName>
</protein>
<accession>A0A3M2L0G1</accession>
<proteinExistence type="predicted"/>
<feature type="compositionally biased region" description="Basic and acidic residues" evidence="1">
    <location>
        <begin position="1"/>
        <end position="43"/>
    </location>
</feature>
<feature type="region of interest" description="Disordered" evidence="1">
    <location>
        <begin position="1"/>
        <end position="62"/>
    </location>
</feature>
<organism evidence="2 3">
    <name type="scientific">Nocardia stercoris</name>
    <dbReference type="NCBI Taxonomy" id="2483361"/>
    <lineage>
        <taxon>Bacteria</taxon>
        <taxon>Bacillati</taxon>
        <taxon>Actinomycetota</taxon>
        <taxon>Actinomycetes</taxon>
        <taxon>Mycobacteriales</taxon>
        <taxon>Nocardiaceae</taxon>
        <taxon>Nocardia</taxon>
    </lineage>
</organism>
<gene>
    <name evidence="2" type="ORF">EBN03_19725</name>
</gene>
<evidence type="ECO:0000313" key="2">
    <source>
        <dbReference type="EMBL" id="RMI30874.1"/>
    </source>
</evidence>
<dbReference type="AlphaFoldDB" id="A0A3M2L0G1"/>
<evidence type="ECO:0000313" key="3">
    <source>
        <dbReference type="Proteomes" id="UP000279275"/>
    </source>
</evidence>
<sequence>MSHQDRENLSQDARRKEGNERSGWHGHPHEREAETSGERREENVETEQATRLANTELGEDPL</sequence>
<name>A0A3M2L0G1_9NOCA</name>
<reference evidence="2 3" key="1">
    <citation type="submission" date="2018-10" db="EMBL/GenBank/DDBJ databases">
        <title>Isolation from cow dung.</title>
        <authorList>
            <person name="Ling L."/>
        </authorList>
    </citation>
    <scope>NUCLEOTIDE SEQUENCE [LARGE SCALE GENOMIC DNA]</scope>
    <source>
        <strain evidence="2 3">NEAU-LL90</strain>
    </source>
</reference>
<dbReference type="Proteomes" id="UP000279275">
    <property type="component" value="Unassembled WGS sequence"/>
</dbReference>
<keyword evidence="3" id="KW-1185">Reference proteome</keyword>